<dbReference type="PROSITE" id="PS50109">
    <property type="entry name" value="HIS_KIN"/>
    <property type="match status" value="1"/>
</dbReference>
<dbReference type="SMART" id="SM00387">
    <property type="entry name" value="HATPase_c"/>
    <property type="match status" value="1"/>
</dbReference>
<dbReference type="CDD" id="cd00082">
    <property type="entry name" value="HisKA"/>
    <property type="match status" value="1"/>
</dbReference>
<protein>
    <recommendedName>
        <fullName evidence="2">histidine kinase</fullName>
        <ecNumber evidence="2">2.7.13.3</ecNumber>
    </recommendedName>
</protein>
<evidence type="ECO:0000313" key="5">
    <source>
        <dbReference type="EMBL" id="OGC34302.1"/>
    </source>
</evidence>
<sequence length="213" mass="24073">MTKVSLENMLVHDLKNPLSGITAAVGLLLDGYFPPINEEQKKIITDIKTSSDRLLEMLTDINDAADLENHTFELQLSSFPISDLLSGLKCSMPDQSVNIQADKPLLQRVIYHLSENAKKQCKQGEQPHCSVKAEANMVNISITFSSPKISPTLLSKIFDRNFKVENYEQRALVPRGYSFYFCRLTVEAHQGKLWADLIDPETVGYYLNLPLKR</sequence>
<dbReference type="PANTHER" id="PTHR45569">
    <property type="entry name" value="SENSOR PROTEIN KDPD"/>
    <property type="match status" value="1"/>
</dbReference>
<dbReference type="EMBL" id="MEUF01000046">
    <property type="protein sequence ID" value="OGC34302.1"/>
    <property type="molecule type" value="Genomic_DNA"/>
</dbReference>
<name>A0A1F4TNK6_UNCSA</name>
<keyword evidence="3" id="KW-0808">Transferase</keyword>
<evidence type="ECO:0000256" key="2">
    <source>
        <dbReference type="ARBA" id="ARBA00012438"/>
    </source>
</evidence>
<dbReference type="SUPFAM" id="SSF55874">
    <property type="entry name" value="ATPase domain of HSP90 chaperone/DNA topoisomerase II/histidine kinase"/>
    <property type="match status" value="1"/>
</dbReference>
<gene>
    <name evidence="5" type="ORF">A2311_01225</name>
</gene>
<proteinExistence type="predicted"/>
<dbReference type="AlphaFoldDB" id="A0A1F4TNK6"/>
<evidence type="ECO:0000256" key="1">
    <source>
        <dbReference type="ARBA" id="ARBA00000085"/>
    </source>
</evidence>
<accession>A0A1F4TNK6</accession>
<dbReference type="InterPro" id="IPR052023">
    <property type="entry name" value="Histidine_kinase_KdpD"/>
</dbReference>
<feature type="domain" description="Histidine kinase" evidence="4">
    <location>
        <begin position="9"/>
        <end position="213"/>
    </location>
</feature>
<dbReference type="InterPro" id="IPR036890">
    <property type="entry name" value="HATPase_C_sf"/>
</dbReference>
<dbReference type="InterPro" id="IPR036097">
    <property type="entry name" value="HisK_dim/P_sf"/>
</dbReference>
<dbReference type="PANTHER" id="PTHR45569:SF1">
    <property type="entry name" value="SENSOR PROTEIN KDPD"/>
    <property type="match status" value="1"/>
</dbReference>
<dbReference type="EC" id="2.7.13.3" evidence="2"/>
<dbReference type="InterPro" id="IPR003594">
    <property type="entry name" value="HATPase_dom"/>
</dbReference>
<evidence type="ECO:0000256" key="3">
    <source>
        <dbReference type="ARBA" id="ARBA00022777"/>
    </source>
</evidence>
<dbReference type="SMART" id="SM00388">
    <property type="entry name" value="HisKA"/>
    <property type="match status" value="1"/>
</dbReference>
<comment type="catalytic activity">
    <reaction evidence="1">
        <text>ATP + protein L-histidine = ADP + protein N-phospho-L-histidine.</text>
        <dbReference type="EC" id="2.7.13.3"/>
    </reaction>
</comment>
<dbReference type="STRING" id="1802583.A2311_01225"/>
<dbReference type="SUPFAM" id="SSF47384">
    <property type="entry name" value="Homodimeric domain of signal transducing histidine kinase"/>
    <property type="match status" value="1"/>
</dbReference>
<evidence type="ECO:0000313" key="6">
    <source>
        <dbReference type="Proteomes" id="UP000178951"/>
    </source>
</evidence>
<dbReference type="Gene3D" id="3.30.565.10">
    <property type="entry name" value="Histidine kinase-like ATPase, C-terminal domain"/>
    <property type="match status" value="1"/>
</dbReference>
<dbReference type="GO" id="GO:0005886">
    <property type="term" value="C:plasma membrane"/>
    <property type="evidence" value="ECO:0007669"/>
    <property type="project" value="TreeGrafter"/>
</dbReference>
<dbReference type="Proteomes" id="UP000178951">
    <property type="component" value="Unassembled WGS sequence"/>
</dbReference>
<comment type="caution">
    <text evidence="5">The sequence shown here is derived from an EMBL/GenBank/DDBJ whole genome shotgun (WGS) entry which is preliminary data.</text>
</comment>
<dbReference type="Pfam" id="PF00512">
    <property type="entry name" value="HisKA"/>
    <property type="match status" value="1"/>
</dbReference>
<dbReference type="InterPro" id="IPR005467">
    <property type="entry name" value="His_kinase_dom"/>
</dbReference>
<keyword evidence="3" id="KW-0418">Kinase</keyword>
<dbReference type="GO" id="GO:0000155">
    <property type="term" value="F:phosphorelay sensor kinase activity"/>
    <property type="evidence" value="ECO:0007669"/>
    <property type="project" value="InterPro"/>
</dbReference>
<evidence type="ECO:0000259" key="4">
    <source>
        <dbReference type="PROSITE" id="PS50109"/>
    </source>
</evidence>
<organism evidence="5 6">
    <name type="scientific">candidate division WOR-1 bacterium RIFOXYB2_FULL_48_7</name>
    <dbReference type="NCBI Taxonomy" id="1802583"/>
    <lineage>
        <taxon>Bacteria</taxon>
        <taxon>Bacillati</taxon>
        <taxon>Saganbacteria</taxon>
    </lineage>
</organism>
<reference evidence="5 6" key="1">
    <citation type="journal article" date="2016" name="Nat. Commun.">
        <title>Thousands of microbial genomes shed light on interconnected biogeochemical processes in an aquifer system.</title>
        <authorList>
            <person name="Anantharaman K."/>
            <person name="Brown C.T."/>
            <person name="Hug L.A."/>
            <person name="Sharon I."/>
            <person name="Castelle C.J."/>
            <person name="Probst A.J."/>
            <person name="Thomas B.C."/>
            <person name="Singh A."/>
            <person name="Wilkins M.J."/>
            <person name="Karaoz U."/>
            <person name="Brodie E.L."/>
            <person name="Williams K.H."/>
            <person name="Hubbard S.S."/>
            <person name="Banfield J.F."/>
        </authorList>
    </citation>
    <scope>NUCLEOTIDE SEQUENCE [LARGE SCALE GENOMIC DNA]</scope>
</reference>
<dbReference type="Gene3D" id="1.10.287.130">
    <property type="match status" value="1"/>
</dbReference>
<dbReference type="InterPro" id="IPR003661">
    <property type="entry name" value="HisK_dim/P_dom"/>
</dbReference>
<dbReference type="Pfam" id="PF02518">
    <property type="entry name" value="HATPase_c"/>
    <property type="match status" value="1"/>
</dbReference>